<evidence type="ECO:0000256" key="7">
    <source>
        <dbReference type="ARBA" id="ARBA00023136"/>
    </source>
</evidence>
<evidence type="ECO:0008006" key="9">
    <source>
        <dbReference type="Google" id="ProtNLM"/>
    </source>
</evidence>
<reference evidence="8" key="1">
    <citation type="journal article" date="2014" name="Front. Microbiol.">
        <title>High frequency of phylogenetically diverse reductive dehalogenase-homologous genes in deep subseafloor sedimentary metagenomes.</title>
        <authorList>
            <person name="Kawai M."/>
            <person name="Futagami T."/>
            <person name="Toyoda A."/>
            <person name="Takaki Y."/>
            <person name="Nishi S."/>
            <person name="Hori S."/>
            <person name="Arai W."/>
            <person name="Tsubouchi T."/>
            <person name="Morono Y."/>
            <person name="Uchiyama I."/>
            <person name="Ito T."/>
            <person name="Fujiyama A."/>
            <person name="Inagaki F."/>
            <person name="Takami H."/>
        </authorList>
    </citation>
    <scope>NUCLEOTIDE SEQUENCE</scope>
    <source>
        <strain evidence="8">Expedition CK06-06</strain>
    </source>
</reference>
<dbReference type="Pfam" id="PF03748">
    <property type="entry name" value="FliL"/>
    <property type="match status" value="1"/>
</dbReference>
<dbReference type="GO" id="GO:0006935">
    <property type="term" value="P:chemotaxis"/>
    <property type="evidence" value="ECO:0007669"/>
    <property type="project" value="UniProtKB-KW"/>
</dbReference>
<dbReference type="AlphaFoldDB" id="X0X7M6"/>
<keyword evidence="6" id="KW-1133">Transmembrane helix</keyword>
<name>X0X7M6_9ZZZZ</name>
<dbReference type="InterPro" id="IPR005503">
    <property type="entry name" value="FliL"/>
</dbReference>
<feature type="non-terminal residue" evidence="8">
    <location>
        <position position="1"/>
    </location>
</feature>
<evidence type="ECO:0000256" key="6">
    <source>
        <dbReference type="ARBA" id="ARBA00022989"/>
    </source>
</evidence>
<comment type="subcellular location">
    <subcellularLocation>
        <location evidence="1">Cell membrane</location>
        <topology evidence="1">Single-pass membrane protein</topology>
    </subcellularLocation>
</comment>
<evidence type="ECO:0000256" key="3">
    <source>
        <dbReference type="ARBA" id="ARBA00022500"/>
    </source>
</evidence>
<gene>
    <name evidence="8" type="ORF">S01H1_63073</name>
</gene>
<organism evidence="8">
    <name type="scientific">marine sediment metagenome</name>
    <dbReference type="NCBI Taxonomy" id="412755"/>
    <lineage>
        <taxon>unclassified sequences</taxon>
        <taxon>metagenomes</taxon>
        <taxon>ecological metagenomes</taxon>
    </lineage>
</organism>
<keyword evidence="7" id="KW-0472">Membrane</keyword>
<evidence type="ECO:0000313" key="8">
    <source>
        <dbReference type="EMBL" id="GAG32653.1"/>
    </source>
</evidence>
<evidence type="ECO:0000256" key="5">
    <source>
        <dbReference type="ARBA" id="ARBA00022779"/>
    </source>
</evidence>
<dbReference type="EMBL" id="BARS01041479">
    <property type="protein sequence ID" value="GAG32653.1"/>
    <property type="molecule type" value="Genomic_DNA"/>
</dbReference>
<evidence type="ECO:0000256" key="2">
    <source>
        <dbReference type="ARBA" id="ARBA00022475"/>
    </source>
</evidence>
<comment type="caution">
    <text evidence="8">The sequence shown here is derived from an EMBL/GenBank/DDBJ whole genome shotgun (WGS) entry which is preliminary data.</text>
</comment>
<evidence type="ECO:0000256" key="4">
    <source>
        <dbReference type="ARBA" id="ARBA00022692"/>
    </source>
</evidence>
<protein>
    <recommendedName>
        <fullName evidence="9">Flagellar protein FliL</fullName>
    </recommendedName>
</protein>
<dbReference type="GO" id="GO:0009425">
    <property type="term" value="C:bacterial-type flagellum basal body"/>
    <property type="evidence" value="ECO:0007669"/>
    <property type="project" value="InterPro"/>
</dbReference>
<keyword evidence="3" id="KW-0145">Chemotaxis</keyword>
<dbReference type="PANTHER" id="PTHR35091">
    <property type="entry name" value="FLAGELLAR PROTEIN FLIL"/>
    <property type="match status" value="1"/>
</dbReference>
<dbReference type="GO" id="GO:0071978">
    <property type="term" value="P:bacterial-type flagellum-dependent swarming motility"/>
    <property type="evidence" value="ECO:0007669"/>
    <property type="project" value="TreeGrafter"/>
</dbReference>
<sequence length="78" mass="8987">LKITLALEVCDEEEKRMVTRYTAELRDTILLLLSSQSFSEISTMEGKLELKQALLSRINHALGGRIVQRLYFTEFVVQ</sequence>
<keyword evidence="2" id="KW-1003">Cell membrane</keyword>
<keyword evidence="5" id="KW-0283">Flagellar rotation</keyword>
<accession>X0X7M6</accession>
<evidence type="ECO:0000256" key="1">
    <source>
        <dbReference type="ARBA" id="ARBA00004162"/>
    </source>
</evidence>
<keyword evidence="4" id="KW-0812">Transmembrane</keyword>
<dbReference type="GO" id="GO:0005886">
    <property type="term" value="C:plasma membrane"/>
    <property type="evidence" value="ECO:0007669"/>
    <property type="project" value="UniProtKB-SubCell"/>
</dbReference>
<proteinExistence type="predicted"/>
<dbReference type="PANTHER" id="PTHR35091:SF2">
    <property type="entry name" value="FLAGELLAR PROTEIN FLIL"/>
    <property type="match status" value="1"/>
</dbReference>